<dbReference type="EMBL" id="JAMTCG010000001">
    <property type="protein sequence ID" value="MCP2159332.1"/>
    <property type="molecule type" value="Genomic_DNA"/>
</dbReference>
<feature type="domain" description="Orotate phosphoribosyltransferase-like" evidence="2">
    <location>
        <begin position="24"/>
        <end position="210"/>
    </location>
</feature>
<gene>
    <name evidence="3" type="ORF">LX12_000496</name>
</gene>
<protein>
    <submittedName>
        <fullName evidence="3">TRSP domain C terminus to PRTase_2</fullName>
    </submittedName>
</protein>
<comment type="caution">
    <text evidence="3">The sequence shown here is derived from an EMBL/GenBank/DDBJ whole genome shotgun (WGS) entry which is preliminary data.</text>
</comment>
<name>A0ABT1GWH2_9NOCA</name>
<dbReference type="RefSeq" id="WP_253652906.1">
    <property type="nucleotide sequence ID" value="NZ_BAAAOE010000004.1"/>
</dbReference>
<dbReference type="PIRSF" id="PIRSF020967">
    <property type="entry name" value="UCP020967"/>
    <property type="match status" value="1"/>
</dbReference>
<dbReference type="SUPFAM" id="SSF53271">
    <property type="entry name" value="PRTase-like"/>
    <property type="match status" value="1"/>
</dbReference>
<reference evidence="3 4" key="1">
    <citation type="submission" date="2022-06" db="EMBL/GenBank/DDBJ databases">
        <title>Genomic Encyclopedia of Archaeal and Bacterial Type Strains, Phase II (KMG-II): from individual species to whole genera.</title>
        <authorList>
            <person name="Goeker M."/>
        </authorList>
    </citation>
    <scope>NUCLEOTIDE SEQUENCE [LARGE SCALE GENOMIC DNA]</scope>
    <source>
        <strain evidence="3 4">DSM 45037</strain>
    </source>
</reference>
<accession>A0ABT1GWH2</accession>
<proteinExistence type="predicted"/>
<organism evidence="3 4">
    <name type="scientific">Williamsia serinedens</name>
    <dbReference type="NCBI Taxonomy" id="391736"/>
    <lineage>
        <taxon>Bacteria</taxon>
        <taxon>Bacillati</taxon>
        <taxon>Actinomycetota</taxon>
        <taxon>Actinomycetes</taxon>
        <taxon>Mycobacteriales</taxon>
        <taxon>Nocardiaceae</taxon>
        <taxon>Williamsia</taxon>
    </lineage>
</organism>
<keyword evidence="4" id="KW-1185">Reference proteome</keyword>
<dbReference type="Pfam" id="PF12500">
    <property type="entry name" value="TRSP"/>
    <property type="match status" value="1"/>
</dbReference>
<dbReference type="Pfam" id="PF15609">
    <property type="entry name" value="PRTase_2"/>
    <property type="match status" value="1"/>
</dbReference>
<dbReference type="Proteomes" id="UP001205740">
    <property type="component" value="Unassembled WGS sequence"/>
</dbReference>
<dbReference type="InterPro" id="IPR011214">
    <property type="entry name" value="UCP020967"/>
</dbReference>
<evidence type="ECO:0000313" key="3">
    <source>
        <dbReference type="EMBL" id="MCP2159332.1"/>
    </source>
</evidence>
<dbReference type="InterPro" id="IPR029057">
    <property type="entry name" value="PRTase-like"/>
</dbReference>
<sequence length="424" mass="44416">MSDPTAGLQITATGGVPGWTVDDLVRPGLRRNPRRAHLWVSTVLGKHIPVAPSRIAAAAEALADHVVATTHIDVGTPTVFGFAETATGLGHCVARRLHAPVYLQSTRRAVPAVPTTARFVEGHSHATDHLVQPTSRGLLPADTPCVLVDDEISTGATAIAAVAALQPTVRASSWVVAALVDLRGDDDRARCDALARRSGVRVEFVALATGSAVIPPDLVDRVAALPDPPSPDVGGSEGTVTRLRTAWPADVPDSGRHGTLEREAQAADRATAPVADAIAEHLDPGRAVVVVGHEEFMYLPLRVGAALEDRGWSVTSQTTTRSPAFVADRDGYPLRHGYAFTAPEPDSARGRHGTRHLYNAAADDPRTQRVLIVDPPSDTAALVAPGGVVEALTADGRDLLLVVSGGTSFDALARARADAHEAIE</sequence>
<evidence type="ECO:0000259" key="2">
    <source>
        <dbReference type="Pfam" id="PF15609"/>
    </source>
</evidence>
<dbReference type="InterPro" id="IPR041688">
    <property type="entry name" value="PRTase_2"/>
</dbReference>
<evidence type="ECO:0000313" key="4">
    <source>
        <dbReference type="Proteomes" id="UP001205740"/>
    </source>
</evidence>
<feature type="domain" description="TRSP" evidence="1">
    <location>
        <begin position="254"/>
        <end position="389"/>
    </location>
</feature>
<dbReference type="InterPro" id="IPR022537">
    <property type="entry name" value="TRSP_dom"/>
</dbReference>
<evidence type="ECO:0000259" key="1">
    <source>
        <dbReference type="Pfam" id="PF12500"/>
    </source>
</evidence>
<dbReference type="Gene3D" id="3.40.50.2020">
    <property type="match status" value="1"/>
</dbReference>